<dbReference type="Proteomes" id="UP001596484">
    <property type="component" value="Unassembled WGS sequence"/>
</dbReference>
<dbReference type="EMBL" id="JBHTCS010000009">
    <property type="protein sequence ID" value="MFC7447761.1"/>
    <property type="molecule type" value="Genomic_DNA"/>
</dbReference>
<feature type="compositionally biased region" description="Low complexity" evidence="1">
    <location>
        <begin position="414"/>
        <end position="427"/>
    </location>
</feature>
<feature type="compositionally biased region" description="Pro residues" evidence="1">
    <location>
        <begin position="347"/>
        <end position="360"/>
    </location>
</feature>
<reference evidence="3" key="1">
    <citation type="journal article" date="2019" name="Int. J. Syst. Evol. Microbiol.">
        <title>The Global Catalogue of Microorganisms (GCM) 10K type strain sequencing project: providing services to taxonomists for standard genome sequencing and annotation.</title>
        <authorList>
            <consortium name="The Broad Institute Genomics Platform"/>
            <consortium name="The Broad Institute Genome Sequencing Center for Infectious Disease"/>
            <person name="Wu L."/>
            <person name="Ma J."/>
        </authorList>
    </citation>
    <scope>NUCLEOTIDE SEQUENCE [LARGE SCALE GENOMIC DNA]</scope>
    <source>
        <strain evidence="3">ICMP 19430</strain>
    </source>
</reference>
<gene>
    <name evidence="2" type="ORF">ACFQS9_07640</name>
</gene>
<evidence type="ECO:0000313" key="3">
    <source>
        <dbReference type="Proteomes" id="UP001596484"/>
    </source>
</evidence>
<keyword evidence="3" id="KW-1185">Reference proteome</keyword>
<accession>A0ABW2RVG4</accession>
<dbReference type="RefSeq" id="WP_378403091.1">
    <property type="nucleotide sequence ID" value="NZ_JBHTCS010000009.1"/>
</dbReference>
<name>A0ABW2RVG4_9NOCA</name>
<proteinExistence type="predicted"/>
<protein>
    <recommendedName>
        <fullName evidence="4">WXG100 family type VII secretion target</fullName>
    </recommendedName>
</protein>
<evidence type="ECO:0008006" key="4">
    <source>
        <dbReference type="Google" id="ProtNLM"/>
    </source>
</evidence>
<evidence type="ECO:0000256" key="1">
    <source>
        <dbReference type="SAM" id="MobiDB-lite"/>
    </source>
</evidence>
<feature type="region of interest" description="Disordered" evidence="1">
    <location>
        <begin position="338"/>
        <end position="427"/>
    </location>
</feature>
<comment type="caution">
    <text evidence="2">The sequence shown here is derived from an EMBL/GenBank/DDBJ whole genome shotgun (WGS) entry which is preliminary data.</text>
</comment>
<sequence>MSAAGTDELGYFAEFLPRLRSVTGSAIGYDQLGDRYFGPAESALAALREDADVVGAAVATMRAQCDAQRQLILGLAAGWEGDAADSARLALLADLERAHASTETMMAVHAALLEAAEVIRTVVAANATAMSELDATQVGGRTPADVDVMIAVAQLTSGDHAWGLLQQVSGFFAELSPMVPTAVTAGAPVGDRLLGVAVDLASTWLSEVFVPHVQSQVAGVLELCDATARAVDGANQLVLDAMGFAGADLDGTGPVDQVAEQVGGSTPTALAESPVARVAAAEPSTSMVVIEADDGQALQLLRQGEEPRTYRVEIGADGEPYLCDCDSQAREFGLAVERKDGGGIDSGPPPQESAPPPKPSPSDHVLAPGDSAPGSPVPESPVSGALPAAPPQPAREGRTSAPTSTIDQPPAGPGPESGAELAEAGPL</sequence>
<organism evidence="2 3">
    <name type="scientific">Rhodococcus daqingensis</name>
    <dbReference type="NCBI Taxonomy" id="2479363"/>
    <lineage>
        <taxon>Bacteria</taxon>
        <taxon>Bacillati</taxon>
        <taxon>Actinomycetota</taxon>
        <taxon>Actinomycetes</taxon>
        <taxon>Mycobacteriales</taxon>
        <taxon>Nocardiaceae</taxon>
        <taxon>Rhodococcus</taxon>
    </lineage>
</organism>
<evidence type="ECO:0000313" key="2">
    <source>
        <dbReference type="EMBL" id="MFC7447761.1"/>
    </source>
</evidence>